<keyword evidence="7" id="KW-0732">Signal</keyword>
<dbReference type="GO" id="GO:0046872">
    <property type="term" value="F:metal ion binding"/>
    <property type="evidence" value="ECO:0007669"/>
    <property type="project" value="UniProtKB-KW"/>
</dbReference>
<keyword evidence="3 6" id="KW-0378">Hydrolase</keyword>
<keyword evidence="10" id="KW-1185">Reference proteome</keyword>
<dbReference type="Pfam" id="PF01435">
    <property type="entry name" value="Peptidase_M48"/>
    <property type="match status" value="1"/>
</dbReference>
<comment type="similarity">
    <text evidence="6">Belongs to the peptidase M48 family.</text>
</comment>
<evidence type="ECO:0000256" key="4">
    <source>
        <dbReference type="ARBA" id="ARBA00022833"/>
    </source>
</evidence>
<evidence type="ECO:0000256" key="1">
    <source>
        <dbReference type="ARBA" id="ARBA00022670"/>
    </source>
</evidence>
<dbReference type="Gene3D" id="3.30.2010.10">
    <property type="entry name" value="Metalloproteases ('zincins'), catalytic domain"/>
    <property type="match status" value="1"/>
</dbReference>
<comment type="cofactor">
    <cofactor evidence="6">
        <name>Zn(2+)</name>
        <dbReference type="ChEBI" id="CHEBI:29105"/>
    </cofactor>
    <text evidence="6">Binds 1 zinc ion per subunit.</text>
</comment>
<evidence type="ECO:0000256" key="5">
    <source>
        <dbReference type="ARBA" id="ARBA00023049"/>
    </source>
</evidence>
<reference evidence="9 10" key="1">
    <citation type="submission" date="2019-03" db="EMBL/GenBank/DDBJ databases">
        <title>The genome sequence of Nitrosococcus wardiae strain D1FHST reveals the archetypal metabolic capacity of ammonia-oxidizing Gammaproteobacteria.</title>
        <authorList>
            <person name="Wang L."/>
            <person name="Lim C.K."/>
            <person name="Hanson T.E."/>
            <person name="Dang H."/>
            <person name="Klotz M.G."/>
        </authorList>
    </citation>
    <scope>NUCLEOTIDE SEQUENCE [LARGE SCALE GENOMIC DNA]</scope>
    <source>
        <strain evidence="9 10">D1FHS</strain>
    </source>
</reference>
<evidence type="ECO:0000313" key="9">
    <source>
        <dbReference type="EMBL" id="QBQ55994.1"/>
    </source>
</evidence>
<accession>A0A4P7C360</accession>
<proteinExistence type="inferred from homology"/>
<keyword evidence="4 6" id="KW-0862">Zinc</keyword>
<dbReference type="InterPro" id="IPR001915">
    <property type="entry name" value="Peptidase_M48"/>
</dbReference>
<dbReference type="PANTHER" id="PTHR22726">
    <property type="entry name" value="METALLOENDOPEPTIDASE OMA1"/>
    <property type="match status" value="1"/>
</dbReference>
<dbReference type="PANTHER" id="PTHR22726:SF24">
    <property type="entry name" value="M48 FAMILY METALLOPEPTIDASE"/>
    <property type="match status" value="1"/>
</dbReference>
<organism evidence="9 10">
    <name type="scientific">Nitrosococcus wardiae</name>
    <dbReference type="NCBI Taxonomy" id="1814290"/>
    <lineage>
        <taxon>Bacteria</taxon>
        <taxon>Pseudomonadati</taxon>
        <taxon>Pseudomonadota</taxon>
        <taxon>Gammaproteobacteria</taxon>
        <taxon>Chromatiales</taxon>
        <taxon>Chromatiaceae</taxon>
        <taxon>Nitrosococcus</taxon>
    </lineage>
</organism>
<dbReference type="Proteomes" id="UP000294325">
    <property type="component" value="Chromosome"/>
</dbReference>
<dbReference type="EMBL" id="CP038033">
    <property type="protein sequence ID" value="QBQ55994.1"/>
    <property type="molecule type" value="Genomic_DNA"/>
</dbReference>
<evidence type="ECO:0000259" key="8">
    <source>
        <dbReference type="Pfam" id="PF01435"/>
    </source>
</evidence>
<evidence type="ECO:0000313" key="10">
    <source>
        <dbReference type="Proteomes" id="UP000294325"/>
    </source>
</evidence>
<feature type="chain" id="PRO_5020724130" evidence="7">
    <location>
        <begin position="21"/>
        <end position="274"/>
    </location>
</feature>
<feature type="domain" description="Peptidase M48" evidence="8">
    <location>
        <begin position="64"/>
        <end position="247"/>
    </location>
</feature>
<name>A0A4P7C360_9GAMM</name>
<evidence type="ECO:0000256" key="7">
    <source>
        <dbReference type="SAM" id="SignalP"/>
    </source>
</evidence>
<evidence type="ECO:0000256" key="3">
    <source>
        <dbReference type="ARBA" id="ARBA00022801"/>
    </source>
</evidence>
<protein>
    <submittedName>
        <fullName evidence="9">M48 family peptidase</fullName>
    </submittedName>
</protein>
<dbReference type="OrthoDB" id="9810445at2"/>
<evidence type="ECO:0000256" key="2">
    <source>
        <dbReference type="ARBA" id="ARBA00022723"/>
    </source>
</evidence>
<dbReference type="GO" id="GO:0016020">
    <property type="term" value="C:membrane"/>
    <property type="evidence" value="ECO:0007669"/>
    <property type="project" value="TreeGrafter"/>
</dbReference>
<dbReference type="AlphaFoldDB" id="A0A4P7C360"/>
<evidence type="ECO:0000256" key="6">
    <source>
        <dbReference type="RuleBase" id="RU003983"/>
    </source>
</evidence>
<gene>
    <name evidence="9" type="ORF">E3U44_16850</name>
</gene>
<dbReference type="GO" id="GO:0004222">
    <property type="term" value="F:metalloendopeptidase activity"/>
    <property type="evidence" value="ECO:0007669"/>
    <property type="project" value="InterPro"/>
</dbReference>
<dbReference type="KEGG" id="nwr:E3U44_16850"/>
<keyword evidence="5 6" id="KW-0482">Metalloprotease</keyword>
<dbReference type="GO" id="GO:0051603">
    <property type="term" value="P:proteolysis involved in protein catabolic process"/>
    <property type="evidence" value="ECO:0007669"/>
    <property type="project" value="TreeGrafter"/>
</dbReference>
<dbReference type="PROSITE" id="PS51257">
    <property type="entry name" value="PROKAR_LIPOPROTEIN"/>
    <property type="match status" value="1"/>
</dbReference>
<feature type="signal peptide" evidence="7">
    <location>
        <begin position="1"/>
        <end position="20"/>
    </location>
</feature>
<sequence>MRNQLNKNLLLSLFSLLLLAACATSPTGRTQLEFFPSNQMAQMGETAYRQIKQETPVSQDPAINRYVRCVAEAVTAAAPPPQSGGQWKVTVFKADQPNAFALPGGYIGIHTGLLSVAENADQLAAVIGHEIGHVTAQHGNARLSTQYATQAGLQLVQTLAGTPNSATGQQLMALLGLGTQVGIILPFSRAQESEADILGLRYMARAGFDPRQSIQLWKNMMQTGGPQPLEFLSTHPADQSRIRHLEQDLPEALDLYQQARDQGQRPECKLETRQ</sequence>
<dbReference type="InterPro" id="IPR051156">
    <property type="entry name" value="Mito/Outer_Membr_Metalloprot"/>
</dbReference>
<keyword evidence="2" id="KW-0479">Metal-binding</keyword>
<dbReference type="RefSeq" id="WP_134359248.1">
    <property type="nucleotide sequence ID" value="NZ_CP038033.1"/>
</dbReference>
<keyword evidence="1 6" id="KW-0645">Protease</keyword>
<dbReference type="CDD" id="cd07331">
    <property type="entry name" value="M48C_Oma1_like"/>
    <property type="match status" value="1"/>
</dbReference>